<sequence length="146" mass="17173">MKERITKAARRVWKNVRKGIRGVMHNIKLKQNEEKPKKNDIRGYNRKTPNCLQTNFDVMYGVLVNEEEDKPYSGFMDPVGVQRIHDDYLDPDYLAALEELLPWEGVNFPGRIILDPFDIEDDFEDIWCEESDTTPLSSYFVDKPVY</sequence>
<dbReference type="CTD" id="20236392"/>
<evidence type="ECO:0000313" key="1">
    <source>
        <dbReference type="EMBL" id="ESO87266.1"/>
    </source>
</evidence>
<dbReference type="RefSeq" id="XP_009062212.1">
    <property type="nucleotide sequence ID" value="XM_009063964.1"/>
</dbReference>
<dbReference type="AlphaFoldDB" id="V4A1T7"/>
<dbReference type="Proteomes" id="UP000030746">
    <property type="component" value="Unassembled WGS sequence"/>
</dbReference>
<protein>
    <submittedName>
        <fullName evidence="1">Uncharacterized protein</fullName>
    </submittedName>
</protein>
<reference evidence="1 2" key="1">
    <citation type="journal article" date="2013" name="Nature">
        <title>Insights into bilaterian evolution from three spiralian genomes.</title>
        <authorList>
            <person name="Simakov O."/>
            <person name="Marletaz F."/>
            <person name="Cho S.J."/>
            <person name="Edsinger-Gonzales E."/>
            <person name="Havlak P."/>
            <person name="Hellsten U."/>
            <person name="Kuo D.H."/>
            <person name="Larsson T."/>
            <person name="Lv J."/>
            <person name="Arendt D."/>
            <person name="Savage R."/>
            <person name="Osoegawa K."/>
            <person name="de Jong P."/>
            <person name="Grimwood J."/>
            <person name="Chapman J.A."/>
            <person name="Shapiro H."/>
            <person name="Aerts A."/>
            <person name="Otillar R.P."/>
            <person name="Terry A.Y."/>
            <person name="Boore J.L."/>
            <person name="Grigoriev I.V."/>
            <person name="Lindberg D.R."/>
            <person name="Seaver E.C."/>
            <person name="Weisblat D.A."/>
            <person name="Putnam N.H."/>
            <person name="Rokhsar D.S."/>
        </authorList>
    </citation>
    <scope>NUCLEOTIDE SEQUENCE [LARGE SCALE GENOMIC DNA]</scope>
</reference>
<gene>
    <name evidence="1" type="ORF">LOTGIDRAFT_154768</name>
</gene>
<accession>V4A1T7</accession>
<dbReference type="HOGENOM" id="CLU_1779545_0_0_1"/>
<dbReference type="EMBL" id="KB202953">
    <property type="protein sequence ID" value="ESO87266.1"/>
    <property type="molecule type" value="Genomic_DNA"/>
</dbReference>
<keyword evidence="2" id="KW-1185">Reference proteome</keyword>
<dbReference type="KEGG" id="lgi:LOTGIDRAFT_154768"/>
<organism evidence="1 2">
    <name type="scientific">Lottia gigantea</name>
    <name type="common">Giant owl limpet</name>
    <dbReference type="NCBI Taxonomy" id="225164"/>
    <lineage>
        <taxon>Eukaryota</taxon>
        <taxon>Metazoa</taxon>
        <taxon>Spiralia</taxon>
        <taxon>Lophotrochozoa</taxon>
        <taxon>Mollusca</taxon>
        <taxon>Gastropoda</taxon>
        <taxon>Patellogastropoda</taxon>
        <taxon>Lottioidea</taxon>
        <taxon>Lottiidae</taxon>
        <taxon>Lottia</taxon>
    </lineage>
</organism>
<proteinExistence type="predicted"/>
<evidence type="ECO:0000313" key="2">
    <source>
        <dbReference type="Proteomes" id="UP000030746"/>
    </source>
</evidence>
<name>V4A1T7_LOTGI</name>
<dbReference type="GeneID" id="20236392"/>